<keyword evidence="2" id="KW-1185">Reference proteome</keyword>
<dbReference type="Proteomes" id="UP000095743">
    <property type="component" value="Chromosome"/>
</dbReference>
<dbReference type="AlphaFoldDB" id="A0A1D8GIS4"/>
<reference evidence="1 2" key="1">
    <citation type="submission" date="2016-09" db="EMBL/GenBank/DDBJ databases">
        <title>Genomic analysis reveals versatility of anaerobic energy metabolism of Geosporobacter ferrireducens IRF9 of phylum Firmicutes.</title>
        <authorList>
            <person name="Kim S.-J."/>
        </authorList>
    </citation>
    <scope>NUCLEOTIDE SEQUENCE [LARGE SCALE GENOMIC DNA]</scope>
    <source>
        <strain evidence="1 2">IRF9</strain>
    </source>
</reference>
<gene>
    <name evidence="1" type="ORF">Gferi_15325</name>
</gene>
<evidence type="ECO:0000313" key="1">
    <source>
        <dbReference type="EMBL" id="AOT70806.1"/>
    </source>
</evidence>
<name>A0A1D8GIS4_9FIRM</name>
<dbReference type="KEGG" id="gfe:Gferi_15325"/>
<dbReference type="OrthoDB" id="9889728at2"/>
<dbReference type="EMBL" id="CP017269">
    <property type="protein sequence ID" value="AOT70806.1"/>
    <property type="molecule type" value="Genomic_DNA"/>
</dbReference>
<proteinExistence type="predicted"/>
<evidence type="ECO:0000313" key="2">
    <source>
        <dbReference type="Proteomes" id="UP000095743"/>
    </source>
</evidence>
<sequence length="70" mass="7910">MSMVQMKYENAVNPTNTEVILKEEKQKSNTCVAGQESQTQANNPMNGFSVNYWGAGSKTDELCWDLCWDD</sequence>
<organism evidence="1 2">
    <name type="scientific">Geosporobacter ferrireducens</name>
    <dbReference type="NCBI Taxonomy" id="1424294"/>
    <lineage>
        <taxon>Bacteria</taxon>
        <taxon>Bacillati</taxon>
        <taxon>Bacillota</taxon>
        <taxon>Clostridia</taxon>
        <taxon>Peptostreptococcales</taxon>
        <taxon>Thermotaleaceae</taxon>
        <taxon>Geosporobacter</taxon>
    </lineage>
</organism>
<dbReference type="RefSeq" id="WP_069977975.1">
    <property type="nucleotide sequence ID" value="NZ_CP017269.1"/>
</dbReference>
<protein>
    <submittedName>
        <fullName evidence="1">Uncharacterized protein</fullName>
    </submittedName>
</protein>
<accession>A0A1D8GIS4</accession>